<accession>A0A7M5TVR3</accession>
<sequence>MSINFIKTFNDFHQLLKLHHIQKVCLFIGNGPKLQYKDLDAVKLKTSHAIETIVGLKPSEIVKRTESEYQKCLVLYGGDTFIEDKPDLGAVIHYVKKKYNPILVSVQCWKEFDEHVDYVWTYPEQISDQGRVIYGGFDEKGKPVGGTSVYLSEEIQKMLTAVFNVDARGRVGSKERDFSVKQKLNVVNIEALPKYSF</sequence>
<evidence type="ECO:0000313" key="1">
    <source>
        <dbReference type="EnsemblMetazoa" id="CLYHEMP002653.1"/>
    </source>
</evidence>
<keyword evidence="2" id="KW-1185">Reference proteome</keyword>
<proteinExistence type="predicted"/>
<protein>
    <submittedName>
        <fullName evidence="1">Uncharacterized protein</fullName>
    </submittedName>
</protein>
<dbReference type="EnsemblMetazoa" id="CLYHEMT002653.1">
    <property type="protein sequence ID" value="CLYHEMP002653.1"/>
    <property type="gene ID" value="CLYHEMG002653"/>
</dbReference>
<dbReference type="AlphaFoldDB" id="A0A7M5TVR3"/>
<organism evidence="1 2">
    <name type="scientific">Clytia hemisphaerica</name>
    <dbReference type="NCBI Taxonomy" id="252671"/>
    <lineage>
        <taxon>Eukaryota</taxon>
        <taxon>Metazoa</taxon>
        <taxon>Cnidaria</taxon>
        <taxon>Hydrozoa</taxon>
        <taxon>Hydroidolina</taxon>
        <taxon>Leptothecata</taxon>
        <taxon>Obeliida</taxon>
        <taxon>Clytiidae</taxon>
        <taxon>Clytia</taxon>
    </lineage>
</organism>
<evidence type="ECO:0000313" key="2">
    <source>
        <dbReference type="Proteomes" id="UP000594262"/>
    </source>
</evidence>
<dbReference type="OrthoDB" id="540596at2759"/>
<name>A0A7M5TVR3_9CNID</name>
<reference evidence="1" key="1">
    <citation type="submission" date="2021-01" db="UniProtKB">
        <authorList>
            <consortium name="EnsemblMetazoa"/>
        </authorList>
    </citation>
    <scope>IDENTIFICATION</scope>
</reference>
<dbReference type="Proteomes" id="UP000594262">
    <property type="component" value="Unplaced"/>
</dbReference>